<dbReference type="Pfam" id="PF00752">
    <property type="entry name" value="XPG_N"/>
    <property type="match status" value="1"/>
</dbReference>
<protein>
    <submittedName>
        <fullName evidence="4">Protein asteroid homolog 1-like</fullName>
    </submittedName>
</protein>
<dbReference type="PANTHER" id="PTHR15665:SF1">
    <property type="entry name" value="PROTEIN ASTEROID HOMOLOG 1"/>
    <property type="match status" value="1"/>
</dbReference>
<dbReference type="PANTHER" id="PTHR15665">
    <property type="entry name" value="ASTEROID PROTEIN"/>
    <property type="match status" value="1"/>
</dbReference>
<feature type="domain" description="XPG N-terminal" evidence="3">
    <location>
        <begin position="1"/>
        <end position="101"/>
    </location>
</feature>
<evidence type="ECO:0000256" key="1">
    <source>
        <dbReference type="ARBA" id="ARBA00007398"/>
    </source>
</evidence>
<evidence type="ECO:0000259" key="3">
    <source>
        <dbReference type="SMART" id="SM00485"/>
    </source>
</evidence>
<sequence length="682" mass="77519">MGVQGLASFLENHRRIHREVQFRRSRLVIDGCNLNYLLYFSSGLDENHGEEYAAFERLVESFISALRSCDISPYVVLDGASDVSDKKDETLARRSEERVQKASQAATSSRPMHVLPQLAKLVFRQTLVRLEVPVAQCFAESDQEIAALASEWKCPVLSNDSDFFIFDLPAGFLPISHFCWKEVKRSGSQNFISCRRFYTSSFCIFFGIQRQLLPTFAALAGNDYVKLREIRWTQFVPEDQGKPHRLEGLLRWLQDFQQPQDALEAALGLMGDLSTKTREELLQKLHQGMEGYELCPSSLSRFFLHGVPPELSVGLVPLWMLLPLTQARLTADVLDVLHLHTMTGLSPVVEPEELRSSNQISRRIRQVMYGLLLCNTESLQVREIDRDGLKLRSIPVSPMFTRTSKRFKLSSLNQVMALFNLKVLFIIRSTSGVPQRSSWTSCSRRTALIVCRFYWRAEPPPDPSLLKALLQGISSGPDLSVCVAGLQRADRSCTQKLDINVVYSFNQWQVCLKNSIWLNQLLGFPLPEPDIARLFEGTLVHQLVHNMRTGGKPKTLMKSDRTSKEQYRTMLSILHQVQAQQAGVGSENREKASTRKQEQQEPLKEPPLNLQQLFLLHHHEETDPEAHIDVQTLEELQLEEQLSVRTRFKTKDRSNRCNKVQTDPEEGLQGAGHNLTGVGPPN</sequence>
<feature type="compositionally biased region" description="Basic and acidic residues" evidence="2">
    <location>
        <begin position="87"/>
        <end position="100"/>
    </location>
</feature>
<dbReference type="SMART" id="SM00485">
    <property type="entry name" value="XPGN"/>
    <property type="match status" value="1"/>
</dbReference>
<dbReference type="STRING" id="37003.ENSKMAP00000016138"/>
<dbReference type="InterPro" id="IPR026832">
    <property type="entry name" value="Asteroid"/>
</dbReference>
<dbReference type="GO" id="GO:0004518">
    <property type="term" value="F:nuclease activity"/>
    <property type="evidence" value="ECO:0007669"/>
    <property type="project" value="InterPro"/>
</dbReference>
<dbReference type="Proteomes" id="UP000264800">
    <property type="component" value="Unplaced"/>
</dbReference>
<feature type="region of interest" description="Disordered" evidence="2">
    <location>
        <begin position="87"/>
        <end position="107"/>
    </location>
</feature>
<proteinExistence type="inferred from homology"/>
<organism evidence="4 5">
    <name type="scientific">Kryptolebias marmoratus</name>
    <name type="common">Mangrove killifish</name>
    <name type="synonym">Rivulus marmoratus</name>
    <dbReference type="NCBI Taxonomy" id="37003"/>
    <lineage>
        <taxon>Eukaryota</taxon>
        <taxon>Metazoa</taxon>
        <taxon>Chordata</taxon>
        <taxon>Craniata</taxon>
        <taxon>Vertebrata</taxon>
        <taxon>Euteleostomi</taxon>
        <taxon>Actinopterygii</taxon>
        <taxon>Neopterygii</taxon>
        <taxon>Teleostei</taxon>
        <taxon>Neoteleostei</taxon>
        <taxon>Acanthomorphata</taxon>
        <taxon>Ovalentaria</taxon>
        <taxon>Atherinomorphae</taxon>
        <taxon>Cyprinodontiformes</taxon>
        <taxon>Rivulidae</taxon>
        <taxon>Kryptolebias</taxon>
    </lineage>
</organism>
<keyword evidence="5" id="KW-1185">Reference proteome</keyword>
<dbReference type="Ensembl" id="ENSKMAT00000016368.1">
    <property type="protein sequence ID" value="ENSKMAP00000016138.1"/>
    <property type="gene ID" value="ENSKMAG00000012042.1"/>
</dbReference>
<reference evidence="4" key="1">
    <citation type="submission" date="2025-08" db="UniProtKB">
        <authorList>
            <consortium name="Ensembl"/>
        </authorList>
    </citation>
    <scope>IDENTIFICATION</scope>
</reference>
<dbReference type="GeneTree" id="ENSGT00390000010145"/>
<evidence type="ECO:0000313" key="4">
    <source>
        <dbReference type="Ensembl" id="ENSKMAP00000016138.1"/>
    </source>
</evidence>
<dbReference type="InterPro" id="IPR029060">
    <property type="entry name" value="PIN-like_dom_sf"/>
</dbReference>
<dbReference type="Gene3D" id="3.40.50.1010">
    <property type="entry name" value="5'-nuclease"/>
    <property type="match status" value="1"/>
</dbReference>
<reference evidence="4" key="2">
    <citation type="submission" date="2025-09" db="UniProtKB">
        <authorList>
            <consortium name="Ensembl"/>
        </authorList>
    </citation>
    <scope>IDENTIFICATION</scope>
</reference>
<accession>A0A3Q3AHK3</accession>
<evidence type="ECO:0000256" key="2">
    <source>
        <dbReference type="SAM" id="MobiDB-lite"/>
    </source>
</evidence>
<dbReference type="AlphaFoldDB" id="A0A3Q3AHK3"/>
<name>A0A3Q3AHK3_KRYMA</name>
<evidence type="ECO:0000313" key="5">
    <source>
        <dbReference type="Proteomes" id="UP000264800"/>
    </source>
</evidence>
<feature type="compositionally biased region" description="Basic and acidic residues" evidence="2">
    <location>
        <begin position="587"/>
        <end position="604"/>
    </location>
</feature>
<dbReference type="SUPFAM" id="SSF88723">
    <property type="entry name" value="PIN domain-like"/>
    <property type="match status" value="1"/>
</dbReference>
<dbReference type="OMA" id="CCFERRA"/>
<feature type="region of interest" description="Disordered" evidence="2">
    <location>
        <begin position="647"/>
        <end position="682"/>
    </location>
</feature>
<feature type="region of interest" description="Disordered" evidence="2">
    <location>
        <begin position="579"/>
        <end position="606"/>
    </location>
</feature>
<dbReference type="InterPro" id="IPR006085">
    <property type="entry name" value="XPG_DNA_repair_N"/>
</dbReference>
<comment type="similarity">
    <text evidence="1">Belongs to the asteroid family.</text>
</comment>